<dbReference type="PANTHER" id="PTHR45138">
    <property type="entry name" value="REGULATORY COMPONENTS OF SENSORY TRANSDUCTION SYSTEM"/>
    <property type="match status" value="1"/>
</dbReference>
<dbReference type="PROSITE" id="PS50887">
    <property type="entry name" value="GGDEF"/>
    <property type="match status" value="1"/>
</dbReference>
<protein>
    <recommendedName>
        <fullName evidence="2">diguanylate cyclase</fullName>
        <ecNumber evidence="2">2.7.7.65</ecNumber>
    </recommendedName>
</protein>
<feature type="domain" description="GGDEF" evidence="4">
    <location>
        <begin position="817"/>
        <end position="947"/>
    </location>
</feature>
<dbReference type="SUPFAM" id="SSF63829">
    <property type="entry name" value="Calcium-dependent phosphotriesterase"/>
    <property type="match status" value="2"/>
</dbReference>
<evidence type="ECO:0000256" key="2">
    <source>
        <dbReference type="ARBA" id="ARBA00012528"/>
    </source>
</evidence>
<dbReference type="AlphaFoldDB" id="I1DY08"/>
<evidence type="ECO:0000256" key="1">
    <source>
        <dbReference type="ARBA" id="ARBA00001946"/>
    </source>
</evidence>
<comment type="caution">
    <text evidence="5">The sequence shown here is derived from an EMBL/GenBank/DDBJ whole genome shotgun (WGS) entry which is preliminary data.</text>
</comment>
<dbReference type="InterPro" id="IPR013783">
    <property type="entry name" value="Ig-like_fold"/>
</dbReference>
<proteinExistence type="predicted"/>
<dbReference type="Pfam" id="PF07494">
    <property type="entry name" value="Reg_prop"/>
    <property type="match status" value="2"/>
</dbReference>
<dbReference type="FunFam" id="3.30.70.270:FF:000001">
    <property type="entry name" value="Diguanylate cyclase domain protein"/>
    <property type="match status" value="1"/>
</dbReference>
<dbReference type="InterPro" id="IPR011123">
    <property type="entry name" value="Y_Y_Y"/>
</dbReference>
<dbReference type="Pfam" id="PF07495">
    <property type="entry name" value="Y_Y_Y"/>
    <property type="match status" value="1"/>
</dbReference>
<dbReference type="InterPro" id="IPR015943">
    <property type="entry name" value="WD40/YVTN_repeat-like_dom_sf"/>
</dbReference>
<evidence type="ECO:0000313" key="5">
    <source>
        <dbReference type="EMBL" id="GAB58936.1"/>
    </source>
</evidence>
<dbReference type="Gene3D" id="2.130.10.10">
    <property type="entry name" value="YVTN repeat-like/Quinoprotein amine dehydrogenase"/>
    <property type="match status" value="2"/>
</dbReference>
<dbReference type="PANTHER" id="PTHR45138:SF9">
    <property type="entry name" value="DIGUANYLATE CYCLASE DGCM-RELATED"/>
    <property type="match status" value="1"/>
</dbReference>
<dbReference type="InterPro" id="IPR043128">
    <property type="entry name" value="Rev_trsase/Diguanyl_cyclase"/>
</dbReference>
<dbReference type="STRING" id="562729.RNAN_1924"/>
<dbReference type="Proteomes" id="UP000004374">
    <property type="component" value="Unassembled WGS sequence"/>
</dbReference>
<dbReference type="CDD" id="cd01949">
    <property type="entry name" value="GGDEF"/>
    <property type="match status" value="1"/>
</dbReference>
<dbReference type="InterPro" id="IPR000160">
    <property type="entry name" value="GGDEF_dom"/>
</dbReference>
<dbReference type="Pfam" id="PF00990">
    <property type="entry name" value="GGDEF"/>
    <property type="match status" value="1"/>
</dbReference>
<dbReference type="SUPFAM" id="SSF55073">
    <property type="entry name" value="Nucleotide cyclase"/>
    <property type="match status" value="1"/>
</dbReference>
<dbReference type="Gene3D" id="3.30.70.270">
    <property type="match status" value="1"/>
</dbReference>
<comment type="catalytic activity">
    <reaction evidence="3">
        <text>2 GTP = 3',3'-c-di-GMP + 2 diphosphate</text>
        <dbReference type="Rhea" id="RHEA:24898"/>
        <dbReference type="ChEBI" id="CHEBI:33019"/>
        <dbReference type="ChEBI" id="CHEBI:37565"/>
        <dbReference type="ChEBI" id="CHEBI:58805"/>
        <dbReference type="EC" id="2.7.7.65"/>
    </reaction>
</comment>
<dbReference type="Gene3D" id="2.60.40.10">
    <property type="entry name" value="Immunoglobulins"/>
    <property type="match status" value="1"/>
</dbReference>
<dbReference type="InterPro" id="IPR029787">
    <property type="entry name" value="Nucleotide_cyclase"/>
</dbReference>
<name>I1DY08_9GAMM</name>
<dbReference type="EC" id="2.7.7.65" evidence="2"/>
<dbReference type="NCBIfam" id="TIGR00254">
    <property type="entry name" value="GGDEF"/>
    <property type="match status" value="1"/>
</dbReference>
<dbReference type="OrthoDB" id="176203at2"/>
<dbReference type="SMART" id="SM00267">
    <property type="entry name" value="GGDEF"/>
    <property type="match status" value="1"/>
</dbReference>
<organism evidence="5 6">
    <name type="scientific">Rheinheimera nanhaiensis E407-8</name>
    <dbReference type="NCBI Taxonomy" id="562729"/>
    <lineage>
        <taxon>Bacteria</taxon>
        <taxon>Pseudomonadati</taxon>
        <taxon>Pseudomonadota</taxon>
        <taxon>Gammaproteobacteria</taxon>
        <taxon>Chromatiales</taxon>
        <taxon>Chromatiaceae</taxon>
        <taxon>Rheinheimera</taxon>
    </lineage>
</organism>
<gene>
    <name evidence="5" type="ORF">RNAN_1924</name>
</gene>
<dbReference type="InterPro" id="IPR050469">
    <property type="entry name" value="Diguanylate_Cyclase"/>
</dbReference>
<evidence type="ECO:0000313" key="6">
    <source>
        <dbReference type="Proteomes" id="UP000004374"/>
    </source>
</evidence>
<dbReference type="GO" id="GO:0052621">
    <property type="term" value="F:diguanylate cyclase activity"/>
    <property type="evidence" value="ECO:0007669"/>
    <property type="project" value="UniProtKB-EC"/>
</dbReference>
<reference evidence="5 6" key="1">
    <citation type="journal article" date="2012" name="J. Bacteriol.">
        <title>Genome Sequence of the Protease-Producing Bacterium Rheinheimera nanhaiensis E407-8T, Isolated from Deep-Sea Sediment of the South China Sea.</title>
        <authorList>
            <person name="Zhang X.-Y."/>
            <person name="Zhang Y.-J."/>
            <person name="Qin Q.-L."/>
            <person name="Xie B.-B."/>
            <person name="Chen X.-L."/>
            <person name="Zhou B.-C."/>
            <person name="Zhang Y.-Z."/>
        </authorList>
    </citation>
    <scope>NUCLEOTIDE SEQUENCE [LARGE SCALE GENOMIC DNA]</scope>
    <source>
        <strain evidence="5 6">E407-8</strain>
    </source>
</reference>
<comment type="cofactor">
    <cofactor evidence="1">
        <name>Mg(2+)</name>
        <dbReference type="ChEBI" id="CHEBI:18420"/>
    </cofactor>
</comment>
<keyword evidence="6" id="KW-1185">Reference proteome</keyword>
<evidence type="ECO:0000259" key="4">
    <source>
        <dbReference type="PROSITE" id="PS50887"/>
    </source>
</evidence>
<dbReference type="EMBL" id="BAFK01000009">
    <property type="protein sequence ID" value="GAB58936.1"/>
    <property type="molecule type" value="Genomic_DNA"/>
</dbReference>
<evidence type="ECO:0000256" key="3">
    <source>
        <dbReference type="ARBA" id="ARBA00034247"/>
    </source>
</evidence>
<sequence>MLRLGTYIITLCWLCLVPLRSAQALVLSQQDYLYRVWSVEAGLPQISVTAIVQDQQGFLWLGSQNGLARFDGLQFDVFNTANMPEMSSNLITALHFDQQGRLWIGSVNGLMRYQDGQFSRLDKDAPLQGAITGFAELTDGTMYIGGSRLYRWQQQQLQQVPAHQGPVFQLFQHHDILTYIGAQDGFASLDQGHYQWHGKPDALPTMQISELAWQDGQLYLGSTAGLYRWANQSWQPVALPEQGSEARIELLYTDTQQRLWVSNYSNTYLIERGQVQRTDYVKGKHQDFVWVESMLQDKHQNLWFGSRSHGLKRLRQPPTQRFSKAQGIPDPYVWALEAWQQHVLVGTSAGLSLLQYGKFQPLSANQYLPNPFIYSLLTDGDDLWVGTRAGLSRLDRQTLAWQRNYDSISHLLVTTMARQGERLWVGTNGGLYYLQHDELRQDALPALLQTAKVRIVLPDQQNRLWIGTENGLYLGDNSGFAPVLDTPLSGSFISVIKQFADGNLLIGSFDQGFIYGQPGAWHWFNQRSGLPGNGVMHVEKIDNQLLISNFQGFYRLSYPALAQGKIDQLYMLVDDRRPEAETDSHRCCNGAGSSKGLVHQGRVWYPTLDGVVSLPLQQLIHHSAVPEPVVSAVIAGGQQYLESQISLPPEARDWRIRFTAPFFLQASSLEFRYQLQGYDEDWIYALNRREAFYTNLPAGAYRFLLQVRVAGDYRWSDTVELSVQLTPYWYQTWLARSLFMLLVVLALWGLYRWRLSALANAQLRLEWQVAERTQALHEANQKLQQLSMQDALTGLYNRHYVDSNIRQILARAERAHEPLTLALLDLDHFKRINDKLGHQIGDAILRQVADIVRQNCRSTDHLVRWGGEEFLLILEHSADVPQLLQRLLAAMRSQPWPYSQVFSRLTGSVGAVSFAPAADWQQQLQLADQALYWVKQHGRDGYLLLEHGEQAPVDADFSSLLQQLPVHSNKTAELSPYC</sequence>
<dbReference type="RefSeq" id="WP_008221093.1">
    <property type="nucleotide sequence ID" value="NZ_BAFK01000009.1"/>
</dbReference>
<dbReference type="InterPro" id="IPR011110">
    <property type="entry name" value="Reg_prop"/>
</dbReference>
<accession>I1DY08</accession>